<dbReference type="GO" id="GO:0006457">
    <property type="term" value="P:protein folding"/>
    <property type="evidence" value="ECO:0007669"/>
    <property type="project" value="InterPro"/>
</dbReference>
<dbReference type="GO" id="GO:0005737">
    <property type="term" value="C:cytoplasm"/>
    <property type="evidence" value="ECO:0007669"/>
    <property type="project" value="TreeGrafter"/>
</dbReference>
<dbReference type="Gene3D" id="1.10.287.370">
    <property type="match status" value="1"/>
</dbReference>
<dbReference type="GO" id="GO:0016272">
    <property type="term" value="C:prefoldin complex"/>
    <property type="evidence" value="ECO:0007669"/>
    <property type="project" value="InterPro"/>
</dbReference>
<organism evidence="2">
    <name type="scientific">Aegilops tauschii</name>
    <name type="common">Tausch's goatgrass</name>
    <name type="synonym">Aegilops squarrosa</name>
    <dbReference type="NCBI Taxonomy" id="37682"/>
    <lineage>
        <taxon>Eukaryota</taxon>
        <taxon>Viridiplantae</taxon>
        <taxon>Streptophyta</taxon>
        <taxon>Embryophyta</taxon>
        <taxon>Tracheophyta</taxon>
        <taxon>Spermatophyta</taxon>
        <taxon>Magnoliopsida</taxon>
        <taxon>Liliopsida</taxon>
        <taxon>Poales</taxon>
        <taxon>Poaceae</taxon>
        <taxon>BOP clade</taxon>
        <taxon>Pooideae</taxon>
        <taxon>Triticodae</taxon>
        <taxon>Triticeae</taxon>
        <taxon>Triticinae</taxon>
        <taxon>Aegilops</taxon>
    </lineage>
</organism>
<dbReference type="AlphaFoldDB" id="M8BUD7"/>
<dbReference type="InterPro" id="IPR004127">
    <property type="entry name" value="Prefoldin_subunit_alpha"/>
</dbReference>
<dbReference type="SUPFAM" id="SSF46579">
    <property type="entry name" value="Prefoldin"/>
    <property type="match status" value="1"/>
</dbReference>
<dbReference type="GO" id="GO:1990114">
    <property type="term" value="P:RNA polymerase II core complex assembly"/>
    <property type="evidence" value="ECO:0007669"/>
    <property type="project" value="TreeGrafter"/>
</dbReference>
<reference evidence="2" key="1">
    <citation type="submission" date="2015-06" db="UniProtKB">
        <authorList>
            <consortium name="EnsemblPlants"/>
        </authorList>
    </citation>
    <scope>IDENTIFICATION</scope>
</reference>
<accession>M8BUD7</accession>
<dbReference type="Pfam" id="PF02996">
    <property type="entry name" value="Prefoldin"/>
    <property type="match status" value="1"/>
</dbReference>
<dbReference type="EnsemblPlants" id="EMT25428">
    <property type="protein sequence ID" value="EMT25428"/>
    <property type="gene ID" value="F775_26904"/>
</dbReference>
<dbReference type="InterPro" id="IPR009053">
    <property type="entry name" value="Prefoldin"/>
</dbReference>
<dbReference type="GO" id="GO:0051082">
    <property type="term" value="F:unfolded protein binding"/>
    <property type="evidence" value="ECO:0007669"/>
    <property type="project" value="InterPro"/>
</dbReference>
<proteinExistence type="inferred from homology"/>
<name>M8BUD7_AEGTA</name>
<dbReference type="NCBIfam" id="TIGR00293">
    <property type="entry name" value="prefoldin subunit alpha"/>
    <property type="match status" value="1"/>
</dbReference>
<dbReference type="CDD" id="cd23157">
    <property type="entry name" value="Prefoldin_5"/>
    <property type="match status" value="1"/>
</dbReference>
<dbReference type="PANTHER" id="PTHR12674">
    <property type="entry name" value="PREFOLDIN SUBUNIT 5"/>
    <property type="match status" value="1"/>
</dbReference>
<dbReference type="InterPro" id="IPR011599">
    <property type="entry name" value="PFD_alpha_archaea"/>
</dbReference>
<dbReference type="PANTHER" id="PTHR12674:SF2">
    <property type="entry name" value="PREFOLDIN SUBUNIT 5"/>
    <property type="match status" value="1"/>
</dbReference>
<dbReference type="GO" id="GO:1990115">
    <property type="term" value="P:RNA polymerase III assembly"/>
    <property type="evidence" value="ECO:0007669"/>
    <property type="project" value="TreeGrafter"/>
</dbReference>
<evidence type="ECO:0000256" key="1">
    <source>
        <dbReference type="ARBA" id="ARBA00010048"/>
    </source>
</evidence>
<comment type="similarity">
    <text evidence="1">Belongs to the prefoldin subunit alpha family.</text>
</comment>
<dbReference type="GO" id="GO:1990113">
    <property type="term" value="P:RNA polymerase I assembly"/>
    <property type="evidence" value="ECO:0007669"/>
    <property type="project" value="TreeGrafter"/>
</dbReference>
<evidence type="ECO:0000313" key="2">
    <source>
        <dbReference type="EnsemblPlants" id="EMT25428"/>
    </source>
</evidence>
<protein>
    <submittedName>
        <fullName evidence="2">Putative prefoldin subunit 5</fullName>
    </submittedName>
</protein>
<sequence>MASPARIDVDKLSVEQLKALKEQTDLEVNLLQDSLSKIRTAATRLENATAALHELSLRPQGTAHPILTPSSPQRSIFLAFPRGFGKKLLVPLTASLYVPGTLDDSEKVLVDVGTGYYIEKTMTQGKEYCERKINLLKSNFDELLEVLTCVDIPTAFFIKVKSVLPVASRLTLGTMSLTKLMGSIIQCLQI</sequence>
<dbReference type="GO" id="GO:0009409">
    <property type="term" value="P:response to cold"/>
    <property type="evidence" value="ECO:0007669"/>
    <property type="project" value="UniProtKB-ARBA"/>
</dbReference>